<evidence type="ECO:0000256" key="3">
    <source>
        <dbReference type="ARBA" id="ARBA00023235"/>
    </source>
</evidence>
<comment type="cofactor">
    <cofactor evidence="1 4 5">
        <name>pyridoxal 5'-phosphate</name>
        <dbReference type="ChEBI" id="CHEBI:597326"/>
    </cofactor>
</comment>
<sequence>MEISIEDRNEDSGLCRKKLEERVSTYERGYAEIDLDAVRSNMEAMAAAMDPRAFMMAMVKADAYGHGAVEIARAVSPYVRGYGVATIEEGLILRRHGIKKLILILGVTGKDRFPELVKEDIRPAIFQYEKAEALSDAAVFMGRKAKIHLAVDTGMSRIGMIPDEKAFQEALAISRLPGIEIEGIFTHFARADEADKKWVREQYEVFVSFIRKLEEAGVKIPMRHCSNSAGIIDLKDMELDGVRAGISIYGLYPSDEVDHLQISLSPAMSWKSFVSYLKTVPAGTPVSYGGTFVTDRPTRIATIPVGYGDGYSRNLSGKGEILIHGKRVPVLGRICMDQFMADVTDVDDVKEGDMVTLIGRDGGEEITAEEMAERSGGFHYEILCNVGKRMPRVYVEGGKIAAVKDYFDE</sequence>
<dbReference type="Proteomes" id="UP000823900">
    <property type="component" value="Unassembled WGS sequence"/>
</dbReference>
<dbReference type="GO" id="GO:0030170">
    <property type="term" value="F:pyridoxal phosphate binding"/>
    <property type="evidence" value="ECO:0007669"/>
    <property type="project" value="UniProtKB-UniRule"/>
</dbReference>
<comment type="similarity">
    <text evidence="4">Belongs to the alanine racemase family.</text>
</comment>
<feature type="domain" description="Alanine racemase C-terminal" evidence="7">
    <location>
        <begin position="267"/>
        <end position="395"/>
    </location>
</feature>
<dbReference type="EMBL" id="DWZA01000088">
    <property type="protein sequence ID" value="HJA71896.1"/>
    <property type="molecule type" value="Genomic_DNA"/>
</dbReference>
<comment type="caution">
    <text evidence="8">The sequence shown here is derived from an EMBL/GenBank/DDBJ whole genome shotgun (WGS) entry which is preliminary data.</text>
</comment>
<dbReference type="Gene3D" id="2.40.37.10">
    <property type="entry name" value="Lyase, Ornithine Decarboxylase, Chain A, domain 1"/>
    <property type="match status" value="1"/>
</dbReference>
<dbReference type="GO" id="GO:0008784">
    <property type="term" value="F:alanine racemase activity"/>
    <property type="evidence" value="ECO:0007669"/>
    <property type="project" value="UniProtKB-UniRule"/>
</dbReference>
<dbReference type="Pfam" id="PF00842">
    <property type="entry name" value="Ala_racemase_C"/>
    <property type="match status" value="1"/>
</dbReference>
<dbReference type="PANTHER" id="PTHR30511:SF0">
    <property type="entry name" value="ALANINE RACEMASE, CATABOLIC-RELATED"/>
    <property type="match status" value="1"/>
</dbReference>
<feature type="active site" description="Proton acceptor; specific for D-alanine" evidence="4">
    <location>
        <position position="60"/>
    </location>
</feature>
<dbReference type="InterPro" id="IPR001608">
    <property type="entry name" value="Ala_racemase_N"/>
</dbReference>
<protein>
    <recommendedName>
        <fullName evidence="4">Alanine racemase</fullName>
        <ecNumber evidence="4">5.1.1.1</ecNumber>
    </recommendedName>
</protein>
<evidence type="ECO:0000256" key="4">
    <source>
        <dbReference type="HAMAP-Rule" id="MF_01201"/>
    </source>
</evidence>
<feature type="binding site" evidence="4 6">
    <location>
        <position position="157"/>
    </location>
    <ligand>
        <name>substrate</name>
    </ligand>
</feature>
<dbReference type="GO" id="GO:0005829">
    <property type="term" value="C:cytosol"/>
    <property type="evidence" value="ECO:0007669"/>
    <property type="project" value="TreeGrafter"/>
</dbReference>
<name>A0A9D2HHR8_9FIRM</name>
<evidence type="ECO:0000256" key="1">
    <source>
        <dbReference type="ARBA" id="ARBA00001933"/>
    </source>
</evidence>
<dbReference type="InterPro" id="IPR009006">
    <property type="entry name" value="Ala_racemase/Decarboxylase_C"/>
</dbReference>
<evidence type="ECO:0000256" key="6">
    <source>
        <dbReference type="PIRSR" id="PIRSR600821-52"/>
    </source>
</evidence>
<gene>
    <name evidence="8" type="primary">alr</name>
    <name evidence="8" type="ORF">IAA07_10035</name>
</gene>
<accession>A0A9D2HHR8</accession>
<dbReference type="PRINTS" id="PR00992">
    <property type="entry name" value="ALARACEMASE"/>
</dbReference>
<keyword evidence="3 4" id="KW-0413">Isomerase</keyword>
<dbReference type="InterPro" id="IPR029066">
    <property type="entry name" value="PLP-binding_barrel"/>
</dbReference>
<dbReference type="InterPro" id="IPR011079">
    <property type="entry name" value="Ala_racemase_C"/>
</dbReference>
<dbReference type="GO" id="GO:0009252">
    <property type="term" value="P:peptidoglycan biosynthetic process"/>
    <property type="evidence" value="ECO:0007669"/>
    <property type="project" value="TreeGrafter"/>
</dbReference>
<dbReference type="GO" id="GO:0030632">
    <property type="term" value="P:D-alanine biosynthetic process"/>
    <property type="evidence" value="ECO:0007669"/>
    <property type="project" value="UniProtKB-UniRule"/>
</dbReference>
<evidence type="ECO:0000259" key="7">
    <source>
        <dbReference type="SMART" id="SM01005"/>
    </source>
</evidence>
<dbReference type="SMART" id="SM01005">
    <property type="entry name" value="Ala_racemase_C"/>
    <property type="match status" value="1"/>
</dbReference>
<dbReference type="EC" id="5.1.1.1" evidence="4"/>
<evidence type="ECO:0000313" key="8">
    <source>
        <dbReference type="EMBL" id="HJA71896.1"/>
    </source>
</evidence>
<dbReference type="Pfam" id="PF01168">
    <property type="entry name" value="Ala_racemase_N"/>
    <property type="match status" value="1"/>
</dbReference>
<dbReference type="InterPro" id="IPR000821">
    <property type="entry name" value="Ala_racemase"/>
</dbReference>
<organism evidence="8 9">
    <name type="scientific">Candidatus Lachnoclostridium stercoravium</name>
    <dbReference type="NCBI Taxonomy" id="2838633"/>
    <lineage>
        <taxon>Bacteria</taxon>
        <taxon>Bacillati</taxon>
        <taxon>Bacillota</taxon>
        <taxon>Clostridia</taxon>
        <taxon>Lachnospirales</taxon>
        <taxon>Lachnospiraceae</taxon>
    </lineage>
</organism>
<comment type="function">
    <text evidence="4">Catalyzes the interconversion of L-alanine and D-alanine. May also act on other amino acids.</text>
</comment>
<dbReference type="PANTHER" id="PTHR30511">
    <property type="entry name" value="ALANINE RACEMASE"/>
    <property type="match status" value="1"/>
</dbReference>
<dbReference type="SUPFAM" id="SSF51419">
    <property type="entry name" value="PLP-binding barrel"/>
    <property type="match status" value="1"/>
</dbReference>
<evidence type="ECO:0000256" key="5">
    <source>
        <dbReference type="PIRSR" id="PIRSR600821-50"/>
    </source>
</evidence>
<proteinExistence type="inferred from homology"/>
<reference evidence="8" key="2">
    <citation type="submission" date="2021-04" db="EMBL/GenBank/DDBJ databases">
        <authorList>
            <person name="Gilroy R."/>
        </authorList>
    </citation>
    <scope>NUCLEOTIDE SEQUENCE</scope>
    <source>
        <strain evidence="8">CHK178-16964</strain>
    </source>
</reference>
<evidence type="ECO:0000313" key="9">
    <source>
        <dbReference type="Proteomes" id="UP000823900"/>
    </source>
</evidence>
<dbReference type="CDD" id="cd00430">
    <property type="entry name" value="PLPDE_III_AR"/>
    <property type="match status" value="1"/>
</dbReference>
<feature type="modified residue" description="N6-(pyridoxal phosphate)lysine" evidence="4 5">
    <location>
        <position position="60"/>
    </location>
</feature>
<dbReference type="Gene3D" id="3.20.20.10">
    <property type="entry name" value="Alanine racemase"/>
    <property type="match status" value="1"/>
</dbReference>
<dbReference type="HAMAP" id="MF_01201">
    <property type="entry name" value="Ala_racemase"/>
    <property type="match status" value="1"/>
</dbReference>
<dbReference type="NCBIfam" id="TIGR00492">
    <property type="entry name" value="alr"/>
    <property type="match status" value="1"/>
</dbReference>
<feature type="active site" description="Proton acceptor; specific for L-alanine" evidence="4">
    <location>
        <position position="288"/>
    </location>
</feature>
<comment type="catalytic activity">
    <reaction evidence="4">
        <text>L-alanine = D-alanine</text>
        <dbReference type="Rhea" id="RHEA:20249"/>
        <dbReference type="ChEBI" id="CHEBI:57416"/>
        <dbReference type="ChEBI" id="CHEBI:57972"/>
        <dbReference type="EC" id="5.1.1.1"/>
    </reaction>
</comment>
<dbReference type="FunFam" id="3.20.20.10:FF:000002">
    <property type="entry name" value="Alanine racemase"/>
    <property type="match status" value="1"/>
</dbReference>
<reference evidence="8" key="1">
    <citation type="journal article" date="2021" name="PeerJ">
        <title>Extensive microbial diversity within the chicken gut microbiome revealed by metagenomics and culture.</title>
        <authorList>
            <person name="Gilroy R."/>
            <person name="Ravi A."/>
            <person name="Getino M."/>
            <person name="Pursley I."/>
            <person name="Horton D.L."/>
            <person name="Alikhan N.F."/>
            <person name="Baker D."/>
            <person name="Gharbi K."/>
            <person name="Hall N."/>
            <person name="Watson M."/>
            <person name="Adriaenssens E.M."/>
            <person name="Foster-Nyarko E."/>
            <person name="Jarju S."/>
            <person name="Secka A."/>
            <person name="Antonio M."/>
            <person name="Oren A."/>
            <person name="Chaudhuri R.R."/>
            <person name="La Ragione R."/>
            <person name="Hildebrand F."/>
            <person name="Pallen M.J."/>
        </authorList>
    </citation>
    <scope>NUCLEOTIDE SEQUENCE</scope>
    <source>
        <strain evidence="8">CHK178-16964</strain>
    </source>
</reference>
<comment type="pathway">
    <text evidence="4">Amino-acid biosynthesis; D-alanine biosynthesis; D-alanine from L-alanine: step 1/1.</text>
</comment>
<evidence type="ECO:0000256" key="2">
    <source>
        <dbReference type="ARBA" id="ARBA00022898"/>
    </source>
</evidence>
<dbReference type="AlphaFoldDB" id="A0A9D2HHR8"/>
<keyword evidence="2 4" id="KW-0663">Pyridoxal phosphate</keyword>
<feature type="binding site" evidence="4 6">
    <location>
        <position position="336"/>
    </location>
    <ligand>
        <name>substrate</name>
    </ligand>
</feature>
<dbReference type="SUPFAM" id="SSF50621">
    <property type="entry name" value="Alanine racemase C-terminal domain-like"/>
    <property type="match status" value="1"/>
</dbReference>